<evidence type="ECO:0000256" key="1">
    <source>
        <dbReference type="SAM" id="MobiDB-lite"/>
    </source>
</evidence>
<name>A0A2J8SK72_PONAB</name>
<feature type="region of interest" description="Disordered" evidence="1">
    <location>
        <begin position="65"/>
        <end position="92"/>
    </location>
</feature>
<sequence>MGNKQTIFTEEQLDNYQDCTFFNKKDILKRIPSKKGSWRRFLRMVRGTSPSTTLWTCFPCSASRLPESSRQTMPSRSMTSTLTTSSARRTWS</sequence>
<dbReference type="AlphaFoldDB" id="A0A2J8SK72"/>
<accession>A0A2J8SK72</accession>
<feature type="compositionally biased region" description="Low complexity" evidence="1">
    <location>
        <begin position="72"/>
        <end position="92"/>
    </location>
</feature>
<organism evidence="2">
    <name type="scientific">Pongo abelii</name>
    <name type="common">Sumatran orangutan</name>
    <name type="synonym">Pongo pygmaeus abelii</name>
    <dbReference type="NCBI Taxonomy" id="9601"/>
    <lineage>
        <taxon>Eukaryota</taxon>
        <taxon>Metazoa</taxon>
        <taxon>Chordata</taxon>
        <taxon>Craniata</taxon>
        <taxon>Vertebrata</taxon>
        <taxon>Euteleostomi</taxon>
        <taxon>Mammalia</taxon>
        <taxon>Eutheria</taxon>
        <taxon>Euarchontoglires</taxon>
        <taxon>Primates</taxon>
        <taxon>Haplorrhini</taxon>
        <taxon>Catarrhini</taxon>
        <taxon>Hominidae</taxon>
        <taxon>Pongo</taxon>
    </lineage>
</organism>
<gene>
    <name evidence="2" type="ORF">CR201_G0042177</name>
</gene>
<evidence type="ECO:0000313" key="2">
    <source>
        <dbReference type="EMBL" id="PNJ21179.1"/>
    </source>
</evidence>
<comment type="caution">
    <text evidence="2">The sequence shown here is derived from an EMBL/GenBank/DDBJ whole genome shotgun (WGS) entry which is preliminary data.</text>
</comment>
<dbReference type="EMBL" id="NDHI03003562">
    <property type="protein sequence ID" value="PNJ21179.1"/>
    <property type="molecule type" value="Genomic_DNA"/>
</dbReference>
<proteinExistence type="predicted"/>
<reference evidence="2" key="1">
    <citation type="submission" date="2017-12" db="EMBL/GenBank/DDBJ databases">
        <title>High-resolution comparative analysis of great ape genomes.</title>
        <authorList>
            <person name="Pollen A."/>
            <person name="Hastie A."/>
            <person name="Hormozdiari F."/>
            <person name="Dougherty M."/>
            <person name="Liu R."/>
            <person name="Chaisson M."/>
            <person name="Hoppe E."/>
            <person name="Hill C."/>
            <person name="Pang A."/>
            <person name="Hillier L."/>
            <person name="Baker C."/>
            <person name="Armstrong J."/>
            <person name="Shendure J."/>
            <person name="Paten B."/>
            <person name="Wilson R."/>
            <person name="Chao H."/>
            <person name="Schneider V."/>
            <person name="Ventura M."/>
            <person name="Kronenberg Z."/>
            <person name="Murali S."/>
            <person name="Gordon D."/>
            <person name="Cantsilieris S."/>
            <person name="Munson K."/>
            <person name="Nelson B."/>
            <person name="Raja A."/>
            <person name="Underwood J."/>
            <person name="Diekhans M."/>
            <person name="Fiddes I."/>
            <person name="Haussler D."/>
            <person name="Eichler E."/>
        </authorList>
    </citation>
    <scope>NUCLEOTIDE SEQUENCE [LARGE SCALE GENOMIC DNA]</scope>
    <source>
        <strain evidence="2">Susie</strain>
    </source>
</reference>
<protein>
    <submittedName>
        <fullName evidence="2">CIB2 isoform 5</fullName>
    </submittedName>
</protein>
<dbReference type="Gene3D" id="1.10.238.10">
    <property type="entry name" value="EF-hand"/>
    <property type="match status" value="1"/>
</dbReference>